<reference evidence="3 4" key="1">
    <citation type="journal article" date="2016" name="Genome Announc.">
        <title>Draft Whole-Genome Sequence of Trichoderma gamsii T6085, a Promising Biocontrol Agent of Fusarium Head Blight on Wheat.</title>
        <authorList>
            <person name="Baroncelli R."/>
            <person name="Zapparata A."/>
            <person name="Piaggeschi G."/>
            <person name="Sarrocco S."/>
            <person name="Vannacci G."/>
        </authorList>
    </citation>
    <scope>NUCLEOTIDE SEQUENCE [LARGE SCALE GENOMIC DNA]</scope>
    <source>
        <strain evidence="3 4">T6085</strain>
    </source>
</reference>
<feature type="domain" description="Nudix hydrolase" evidence="1">
    <location>
        <begin position="43"/>
        <end position="175"/>
    </location>
</feature>
<reference evidence="2 5" key="2">
    <citation type="submission" date="2017-02" db="EMBL/GenBank/DDBJ databases">
        <title>Genomes of Trichoderma spp. with biocontrol activity.</title>
        <authorList>
            <person name="Gardiner D."/>
            <person name="Kazan K."/>
            <person name="Vos C."/>
            <person name="Harvey P."/>
        </authorList>
    </citation>
    <scope>NUCLEOTIDE SEQUENCE [LARGE SCALE GENOMIC DNA]</scope>
    <source>
        <strain evidence="2 5">A5MH</strain>
    </source>
</reference>
<dbReference type="Proteomes" id="UP000236546">
    <property type="component" value="Unassembled WGS sequence"/>
</dbReference>
<dbReference type="GO" id="GO:0006203">
    <property type="term" value="P:dGTP catabolic process"/>
    <property type="evidence" value="ECO:0007669"/>
    <property type="project" value="TreeGrafter"/>
</dbReference>
<dbReference type="PANTHER" id="PTHR16099:SF5">
    <property type="entry name" value="NUCLEOTIDE TRIPHOSPHATE DIPHOSPHATASE NUDT15"/>
    <property type="match status" value="1"/>
</dbReference>
<comment type="caution">
    <text evidence="2">The sequence shown here is derived from an EMBL/GenBank/DDBJ whole genome shotgun (WGS) entry which is preliminary data.</text>
</comment>
<dbReference type="FunFam" id="3.90.79.10:FF:000060">
    <property type="entry name" value="Nudix hydrolase 1"/>
    <property type="match status" value="1"/>
</dbReference>
<evidence type="ECO:0000259" key="1">
    <source>
        <dbReference type="PROSITE" id="PS51462"/>
    </source>
</evidence>
<dbReference type="InterPro" id="IPR000086">
    <property type="entry name" value="NUDIX_hydrolase_dom"/>
</dbReference>
<evidence type="ECO:0000313" key="3">
    <source>
        <dbReference type="EMBL" id="PON28371.1"/>
    </source>
</evidence>
<evidence type="ECO:0000313" key="2">
    <source>
        <dbReference type="EMBL" id="PNP43473.1"/>
    </source>
</evidence>
<dbReference type="InterPro" id="IPR015797">
    <property type="entry name" value="NUDIX_hydrolase-like_dom_sf"/>
</dbReference>
<accession>A0A0W7VYY9</accession>
<gene>
    <name evidence="3" type="ORF">TGAM01_v202865</name>
    <name evidence="2" type="ORF">TGAMA5MH_04931</name>
</gene>
<evidence type="ECO:0000313" key="5">
    <source>
        <dbReference type="Proteomes" id="UP000236546"/>
    </source>
</evidence>
<dbReference type="OrthoDB" id="447842at2759"/>
<dbReference type="AlphaFoldDB" id="A0A0W7VYY9"/>
<protein>
    <recommendedName>
        <fullName evidence="1">Nudix hydrolase domain-containing protein</fullName>
    </recommendedName>
</protein>
<name>A0A0W7VYY9_9HYPO</name>
<reference evidence="3" key="3">
    <citation type="submission" date="2017-08" db="EMBL/GenBank/DDBJ databases">
        <title>Trichoderma gamsii strain T6085, whole genome shotgun sequencing project.</title>
        <authorList>
            <person name="Baroncelli R."/>
        </authorList>
    </citation>
    <scope>NUCLEOTIDE SEQUENCE</scope>
    <source>
        <strain evidence="3">T6085</strain>
    </source>
</reference>
<evidence type="ECO:0000313" key="4">
    <source>
        <dbReference type="Proteomes" id="UP000054821"/>
    </source>
</evidence>
<dbReference type="EMBL" id="MTYH01000042">
    <property type="protein sequence ID" value="PNP43473.1"/>
    <property type="molecule type" value="Genomic_DNA"/>
</dbReference>
<dbReference type="GeneID" id="29982405"/>
<dbReference type="RefSeq" id="XP_018664678.1">
    <property type="nucleotide sequence ID" value="XM_018802322.1"/>
</dbReference>
<organism evidence="2 5">
    <name type="scientific">Trichoderma gamsii</name>
    <dbReference type="NCBI Taxonomy" id="398673"/>
    <lineage>
        <taxon>Eukaryota</taxon>
        <taxon>Fungi</taxon>
        <taxon>Dikarya</taxon>
        <taxon>Ascomycota</taxon>
        <taxon>Pezizomycotina</taxon>
        <taxon>Sordariomycetes</taxon>
        <taxon>Hypocreomycetidae</taxon>
        <taxon>Hypocreales</taxon>
        <taxon>Hypocreaceae</taxon>
        <taxon>Trichoderma</taxon>
    </lineage>
</organism>
<dbReference type="GO" id="GO:0035539">
    <property type="term" value="F:8-oxo-7,8-dihydrodeoxyguanosine triphosphate pyrophosphatase activity"/>
    <property type="evidence" value="ECO:0007669"/>
    <property type="project" value="TreeGrafter"/>
</dbReference>
<dbReference type="PANTHER" id="PTHR16099">
    <property type="entry name" value="8-OXO-DGTP DIPHOSPHATES NUDT15"/>
    <property type="match status" value="1"/>
</dbReference>
<dbReference type="Pfam" id="PF00293">
    <property type="entry name" value="NUDIX"/>
    <property type="match status" value="1"/>
</dbReference>
<keyword evidence="4" id="KW-1185">Reference proteome</keyword>
<dbReference type="EMBL" id="JPDN02000007">
    <property type="protein sequence ID" value="PON28371.1"/>
    <property type="molecule type" value="Genomic_DNA"/>
</dbReference>
<dbReference type="Gene3D" id="3.90.79.10">
    <property type="entry name" value="Nucleoside Triphosphate Pyrophosphohydrolase"/>
    <property type="match status" value="1"/>
</dbReference>
<dbReference type="STRING" id="398673.A0A0W7VYY9"/>
<dbReference type="Proteomes" id="UP000054821">
    <property type="component" value="Unassembled WGS sequence"/>
</dbReference>
<dbReference type="PROSITE" id="PS51462">
    <property type="entry name" value="NUDIX"/>
    <property type="match status" value="1"/>
</dbReference>
<dbReference type="CDD" id="cd04678">
    <property type="entry name" value="NUDIX_MTH2_Nudt15"/>
    <property type="match status" value="1"/>
</dbReference>
<dbReference type="SUPFAM" id="SSF55811">
    <property type="entry name" value="Nudix"/>
    <property type="match status" value="1"/>
</dbReference>
<proteinExistence type="predicted"/>
<dbReference type="GO" id="GO:0005829">
    <property type="term" value="C:cytosol"/>
    <property type="evidence" value="ECO:0007669"/>
    <property type="project" value="TreeGrafter"/>
</dbReference>
<sequence>MSSLKDPKVTDDLVKALTASIVNNYPRDVQLAVAKAIPDARPNVRVGVSVLIQNEKGEFLVGERMGSHGAGTVQTPGGHIDFGEEDLKLVAAREVKEETGLDVKFGKFLTVTNDLFKDEFKHYITNWVICIMVEPNAKPEVLETKKCKWWAWMSSEELVKMDKAAEARKAEKKAKGEELDPPAGDELFLPLANLFKQTVDAEASDLPRFMVSTEGLKHV</sequence>